<sequence>MVKTDLTAQLGKIEAVIADFEQQHELIIYMNHVDYEQR</sequence>
<gene>
    <name evidence="1" type="ORF">J2Z28_003067</name>
</gene>
<organism evidence="1 2">
    <name type="scientific">Paenibacillus xylanexedens</name>
    <dbReference type="NCBI Taxonomy" id="528191"/>
    <lineage>
        <taxon>Bacteria</taxon>
        <taxon>Bacillati</taxon>
        <taxon>Bacillota</taxon>
        <taxon>Bacilli</taxon>
        <taxon>Bacillales</taxon>
        <taxon>Paenibacillaceae</taxon>
        <taxon>Paenibacillus</taxon>
    </lineage>
</organism>
<comment type="caution">
    <text evidence="1">The sequence shown here is derived from an EMBL/GenBank/DDBJ whole genome shotgun (WGS) entry which is preliminary data.</text>
</comment>
<keyword evidence="2" id="KW-1185">Reference proteome</keyword>
<evidence type="ECO:0000313" key="2">
    <source>
        <dbReference type="Proteomes" id="UP000810207"/>
    </source>
</evidence>
<evidence type="ECO:0000313" key="1">
    <source>
        <dbReference type="EMBL" id="MBP2246419.1"/>
    </source>
</evidence>
<reference evidence="1 2" key="1">
    <citation type="submission" date="2021-03" db="EMBL/GenBank/DDBJ databases">
        <title>Genomic Encyclopedia of Type Strains, Phase IV (KMG-IV): sequencing the most valuable type-strain genomes for metagenomic binning, comparative biology and taxonomic classification.</title>
        <authorList>
            <person name="Goeker M."/>
        </authorList>
    </citation>
    <scope>NUCLEOTIDE SEQUENCE [LARGE SCALE GENOMIC DNA]</scope>
    <source>
        <strain evidence="1 2">DSM 21292</strain>
    </source>
</reference>
<accession>A0ABS4RVU2</accession>
<proteinExistence type="predicted"/>
<dbReference type="EMBL" id="JAGIKV010000010">
    <property type="protein sequence ID" value="MBP2246419.1"/>
    <property type="molecule type" value="Genomic_DNA"/>
</dbReference>
<name>A0ABS4RVU2_PAEXY</name>
<protein>
    <submittedName>
        <fullName evidence="1">Uncharacterized protein</fullName>
    </submittedName>
</protein>
<dbReference type="Proteomes" id="UP000810207">
    <property type="component" value="Unassembled WGS sequence"/>
</dbReference>